<organism evidence="1 2">
    <name type="scientific">Miscanthus lutarioriparius</name>
    <dbReference type="NCBI Taxonomy" id="422564"/>
    <lineage>
        <taxon>Eukaryota</taxon>
        <taxon>Viridiplantae</taxon>
        <taxon>Streptophyta</taxon>
        <taxon>Embryophyta</taxon>
        <taxon>Tracheophyta</taxon>
        <taxon>Spermatophyta</taxon>
        <taxon>Magnoliopsida</taxon>
        <taxon>Liliopsida</taxon>
        <taxon>Poales</taxon>
        <taxon>Poaceae</taxon>
        <taxon>PACMAD clade</taxon>
        <taxon>Panicoideae</taxon>
        <taxon>Andropogonodae</taxon>
        <taxon>Andropogoneae</taxon>
        <taxon>Saccharinae</taxon>
        <taxon>Miscanthus</taxon>
    </lineage>
</organism>
<dbReference type="EMBL" id="CAJGYO010000007">
    <property type="protein sequence ID" value="CAD6244123.1"/>
    <property type="molecule type" value="Genomic_DNA"/>
</dbReference>
<gene>
    <name evidence="1" type="ORF">NCGR_LOCUS28944</name>
</gene>
<evidence type="ECO:0008006" key="3">
    <source>
        <dbReference type="Google" id="ProtNLM"/>
    </source>
</evidence>
<dbReference type="PANTHER" id="PTHR47481:SF31">
    <property type="entry name" value="OS01G0873500 PROTEIN"/>
    <property type="match status" value="1"/>
</dbReference>
<evidence type="ECO:0000313" key="2">
    <source>
        <dbReference type="Proteomes" id="UP000604825"/>
    </source>
</evidence>
<protein>
    <recommendedName>
        <fullName evidence="3">Retrotransposon gag domain-containing protein</fullName>
    </recommendedName>
</protein>
<reference evidence="1" key="1">
    <citation type="submission" date="2020-10" db="EMBL/GenBank/DDBJ databases">
        <authorList>
            <person name="Han B."/>
            <person name="Lu T."/>
            <person name="Zhao Q."/>
            <person name="Huang X."/>
            <person name="Zhao Y."/>
        </authorList>
    </citation>
    <scope>NUCLEOTIDE SEQUENCE</scope>
</reference>
<dbReference type="AlphaFoldDB" id="A0A811PFN6"/>
<dbReference type="OrthoDB" id="687751at2759"/>
<sequence>MDMEANPLFGVDLSDAGSSLSSSVDNDPPTVTAPQAAILQTVNIKEHVPVELNLAESNYTEWCCFFDAFIGKFGIDSHLSSPPTVEAHRDPWAVAYSIWSSIHDQFHDNKLHRTVYLEAEFRSLVQGDMDITAYTGQLKQLPDALRDVGQPVRVTNQVLNMLCGLNAKYRHAVLVITTKNPPHSFLLARTYLLLEEQYDREHAKAA</sequence>
<keyword evidence="2" id="KW-1185">Reference proteome</keyword>
<dbReference type="Proteomes" id="UP000604825">
    <property type="component" value="Unassembled WGS sequence"/>
</dbReference>
<accession>A0A811PFN6</accession>
<evidence type="ECO:0000313" key="1">
    <source>
        <dbReference type="EMBL" id="CAD6244123.1"/>
    </source>
</evidence>
<name>A0A811PFN6_9POAL</name>
<comment type="caution">
    <text evidence="1">The sequence shown here is derived from an EMBL/GenBank/DDBJ whole genome shotgun (WGS) entry which is preliminary data.</text>
</comment>
<proteinExistence type="predicted"/>
<dbReference type="PANTHER" id="PTHR47481">
    <property type="match status" value="1"/>
</dbReference>